<dbReference type="STRING" id="283909.R7U8K8"/>
<gene>
    <name evidence="16" type="ORF">CAPTEDRAFT_179696</name>
</gene>
<dbReference type="SMART" id="SM00082">
    <property type="entry name" value="LRRCT"/>
    <property type="match status" value="4"/>
</dbReference>
<dbReference type="InterPro" id="IPR018097">
    <property type="entry name" value="EGF_Ca-bd_CS"/>
</dbReference>
<feature type="disulfide bond" evidence="11">
    <location>
        <begin position="985"/>
        <end position="994"/>
    </location>
</feature>
<dbReference type="Pfam" id="PF00054">
    <property type="entry name" value="Laminin_G_1"/>
    <property type="match status" value="1"/>
</dbReference>
<evidence type="ECO:0000259" key="14">
    <source>
        <dbReference type="PROSITE" id="PS50025"/>
    </source>
</evidence>
<dbReference type="SMART" id="SM00369">
    <property type="entry name" value="LRR_TYP"/>
    <property type="match status" value="19"/>
</dbReference>
<dbReference type="InterPro" id="IPR000742">
    <property type="entry name" value="EGF"/>
</dbReference>
<dbReference type="OrthoDB" id="283575at2759"/>
<dbReference type="SUPFAM" id="SSF57184">
    <property type="entry name" value="Growth factor receptor domain"/>
    <property type="match status" value="1"/>
</dbReference>
<evidence type="ECO:0000256" key="9">
    <source>
        <dbReference type="ARBA" id="ARBA00023157"/>
    </source>
</evidence>
<feature type="disulfide bond" evidence="11">
    <location>
        <begin position="1131"/>
        <end position="1148"/>
    </location>
</feature>
<dbReference type="FunFam" id="3.80.10.10:FF:000032">
    <property type="entry name" value="Slit homolog 2 (Drosophila)"/>
    <property type="match status" value="1"/>
</dbReference>
<dbReference type="Proteomes" id="UP000014760">
    <property type="component" value="Unassembled WGS sequence"/>
</dbReference>
<dbReference type="PROSITE" id="PS50025">
    <property type="entry name" value="LAM_G_DOMAIN"/>
    <property type="match status" value="1"/>
</dbReference>
<dbReference type="InterPro" id="IPR001791">
    <property type="entry name" value="Laminin_G"/>
</dbReference>
<feature type="chain" id="PRO_5008787798" evidence="12">
    <location>
        <begin position="20"/>
        <end position="1459"/>
    </location>
</feature>
<keyword evidence="10" id="KW-0325">Glycoprotein</keyword>
<keyword evidence="3" id="KW-0964">Secreted</keyword>
<dbReference type="GO" id="GO:0005886">
    <property type="term" value="C:plasma membrane"/>
    <property type="evidence" value="ECO:0007669"/>
    <property type="project" value="TreeGrafter"/>
</dbReference>
<feature type="domain" description="EGF-like" evidence="15">
    <location>
        <begin position="1074"/>
        <end position="1110"/>
    </location>
</feature>
<dbReference type="Pfam" id="PF01463">
    <property type="entry name" value="LRRCT"/>
    <property type="match status" value="4"/>
</dbReference>
<dbReference type="InterPro" id="IPR032675">
    <property type="entry name" value="LRR_dom_sf"/>
</dbReference>
<reference evidence="18" key="1">
    <citation type="submission" date="2012-12" db="EMBL/GenBank/DDBJ databases">
        <authorList>
            <person name="Hellsten U."/>
            <person name="Grimwood J."/>
            <person name="Chapman J.A."/>
            <person name="Shapiro H."/>
            <person name="Aerts A."/>
            <person name="Otillar R.P."/>
            <person name="Terry A.Y."/>
            <person name="Boore J.L."/>
            <person name="Simakov O."/>
            <person name="Marletaz F."/>
            <person name="Cho S.-J."/>
            <person name="Edsinger-Gonzales E."/>
            <person name="Havlak P."/>
            <person name="Kuo D.-H."/>
            <person name="Larsson T."/>
            <person name="Lv J."/>
            <person name="Arendt D."/>
            <person name="Savage R."/>
            <person name="Osoegawa K."/>
            <person name="de Jong P."/>
            <person name="Lindberg D.R."/>
            <person name="Seaver E.C."/>
            <person name="Weisblat D.A."/>
            <person name="Putnam N.H."/>
            <person name="Grigoriev I.V."/>
            <person name="Rokhsar D.S."/>
        </authorList>
    </citation>
    <scope>NUCLEOTIDE SEQUENCE</scope>
    <source>
        <strain evidence="18">I ESC-2004</strain>
    </source>
</reference>
<keyword evidence="5" id="KW-0433">Leucine-rich repeat</keyword>
<dbReference type="GO" id="GO:0007399">
    <property type="term" value="P:nervous system development"/>
    <property type="evidence" value="ECO:0007669"/>
    <property type="project" value="UniProtKB-KW"/>
</dbReference>
<dbReference type="PROSITE" id="PS50026">
    <property type="entry name" value="EGF_3"/>
    <property type="match status" value="7"/>
</dbReference>
<evidence type="ECO:0000313" key="18">
    <source>
        <dbReference type="Proteomes" id="UP000014760"/>
    </source>
</evidence>
<dbReference type="PROSITE" id="PS01185">
    <property type="entry name" value="CTCK_1"/>
    <property type="match status" value="1"/>
</dbReference>
<feature type="disulfide bond" evidence="11">
    <location>
        <begin position="945"/>
        <end position="954"/>
    </location>
</feature>
<dbReference type="SMART" id="SM00041">
    <property type="entry name" value="CT"/>
    <property type="match status" value="1"/>
</dbReference>
<dbReference type="InterPro" id="IPR006207">
    <property type="entry name" value="Cys_knot_C"/>
</dbReference>
<evidence type="ECO:0000313" key="16">
    <source>
        <dbReference type="EMBL" id="ELU02319.1"/>
    </source>
</evidence>
<keyword evidence="8" id="KW-0524">Neurogenesis</keyword>
<comment type="caution">
    <text evidence="11">Lacks conserved residue(s) required for the propagation of feature annotation.</text>
</comment>
<dbReference type="SUPFAM" id="SSF57196">
    <property type="entry name" value="EGF/Laminin"/>
    <property type="match status" value="2"/>
</dbReference>
<dbReference type="PROSITE" id="PS01187">
    <property type="entry name" value="EGF_CA"/>
    <property type="match status" value="2"/>
</dbReference>
<dbReference type="PROSITE" id="PS51450">
    <property type="entry name" value="LRR"/>
    <property type="match status" value="3"/>
</dbReference>
<feature type="domain" description="EGF-like" evidence="15">
    <location>
        <begin position="1122"/>
        <end position="1160"/>
    </location>
</feature>
<dbReference type="GO" id="GO:0005576">
    <property type="term" value="C:extracellular region"/>
    <property type="evidence" value="ECO:0007669"/>
    <property type="project" value="UniProtKB-SubCell"/>
</dbReference>
<dbReference type="InterPro" id="IPR009030">
    <property type="entry name" value="Growth_fac_rcpt_cys_sf"/>
</dbReference>
<proteinExistence type="predicted"/>
<evidence type="ECO:0000256" key="10">
    <source>
        <dbReference type="ARBA" id="ARBA00023180"/>
    </source>
</evidence>
<dbReference type="PROSITE" id="PS00010">
    <property type="entry name" value="ASX_HYDROXYL"/>
    <property type="match status" value="3"/>
</dbReference>
<dbReference type="OMA" id="ETKCQNN"/>
<sequence length="1459" mass="163212">MDTVRLTSLLFAAIALVAADPCPKECICQGASVDCSFRGLTSIPDGVPLATERLDLQGNNLTMIRRRDLTGLRNLRILQLLDNQIHTVEKNAFDDMISLERLRLNRNKLTGLPDMLLAHMPKLYRLDLSYNKLQVIGRKTLKGAPLLKNLQLDNNEIKCVSEAALRSLKDMEILTINRNNVTTLPDNLFAGMNHLRIARIGDNQLFCDCHLSWLAAWLRTHPTLALFTKCAGPPNLRNAEIAELQEVDFRCDESVAASSPMASDAAYVSPAQDCVIPQVCPNQCICSDTIVDCRNKGLTEIPPNIPDGTTELRMEQNQISEIPSMAFVEYKRLRRIDLSNNQIGRVAADAFAGLKALNSLVLYGNQINELPDGVFKGLTSLQLLLLNANKITCVRVDTFYDLINLNLLSLYDNSIQSLANGTFVPLKNIQTLHLARNPFICDCNLRWLSEYLHSHPIETSGARCHSPRRMERKKIGQMRGSKFKCKGSEEHRTARAAQCVIDKECPEACLCEGTTVDCSGRKLTQIPGELPAYTTTLKLADNEIESLPNSGIFDGLENLKTLDLRNNAIHTIEDRALEGAPHLEEIQLTDNRLTSLTPAAFHGLKALKTLMLRTNKITCINNSTFTDLENLRLLSLYDNKIRCIQPGSFDRLKYLSTLNLLSNPFECNCHLGWLSDWLTKHEVVSGNPRCTGPETFKDMAIEELKPTDFKCQQQGEPGSCDPRAYCPPKCLCSGTEVRCSHQELEEIPPFIALDTTKLFLDVNQIGFLSPDLHRLTKLTSLDLSNNKLVSLPEYAFANLTELQTLIMSYNELQCVQENTFAGLANLRVLSLHGNDLSSIPYGSFKSLTSLTHLALGGNPLYCDCNLKWLSDWIKIDYKEPGIASCVGPPEMANNLLLTTESHKFQCYDDEVSPQILAKCNVCYTFPCEHDGECRLEGFNRFTCECPDGFHGERCENEIDACFGNPCHNDGDCTVIDDYGRFSCECQRGFEGDRCETNVDDCVVHTCLNNATCEDGIDIYSCVCLPGFTGTFCEEQIAFCDGYNPCSNGARCVDLETDYRCECGSGFTGKNCSENIDDCRSHMCQNGATCEDGLNSYRCQCPRGFSGKFCEVAPVTSPIEYPLSSVCQEHDCKNGGLCFQPPGSPEYVCKCLPGYDGKKCEKLSSVSLKEDGAYVQLPALTSSPNGQNISFVLSTFKQEGILLYHGFDEHMAIEVFRGRIRVSYDIGNYPVSTMFSYEQISDGEFHTVEMLIQGKNFTMRVDEGRWRTIINDGREESVTFQRPLYVGGLPEEVKDGAFKKWHVRNKNSFIGCLKKMWINNRLVDFSSVSTKHKVMPGCPRHEKVDPCEAHMCKYGKCRPLEGMSYECECRRGYSGPMCDIAPTCQGIEYREIYVDPKTRCRSRSKVKHRRCQGSCGQFCCEPKKIKSRRVRLFCSNGTNYVHDMPVIRKCGCKETCAAAG</sequence>
<dbReference type="SMART" id="SM00364">
    <property type="entry name" value="LRR_BAC"/>
    <property type="match status" value="9"/>
</dbReference>
<dbReference type="Gene3D" id="2.60.120.200">
    <property type="match status" value="1"/>
</dbReference>
<dbReference type="InterPro" id="IPR000372">
    <property type="entry name" value="LRRNT"/>
</dbReference>
<reference evidence="16 18" key="2">
    <citation type="journal article" date="2013" name="Nature">
        <title>Insights into bilaterian evolution from three spiralian genomes.</title>
        <authorList>
            <person name="Simakov O."/>
            <person name="Marletaz F."/>
            <person name="Cho S.J."/>
            <person name="Edsinger-Gonzales E."/>
            <person name="Havlak P."/>
            <person name="Hellsten U."/>
            <person name="Kuo D.H."/>
            <person name="Larsson T."/>
            <person name="Lv J."/>
            <person name="Arendt D."/>
            <person name="Savage R."/>
            <person name="Osoegawa K."/>
            <person name="de Jong P."/>
            <person name="Grimwood J."/>
            <person name="Chapman J.A."/>
            <person name="Shapiro H."/>
            <person name="Aerts A."/>
            <person name="Otillar R.P."/>
            <person name="Terry A.Y."/>
            <person name="Boore J.L."/>
            <person name="Grigoriev I.V."/>
            <person name="Lindberg D.R."/>
            <person name="Seaver E.C."/>
            <person name="Weisblat D.A."/>
            <person name="Putnam N.H."/>
            <person name="Rokhsar D.S."/>
        </authorList>
    </citation>
    <scope>NUCLEOTIDE SEQUENCE</scope>
    <source>
        <strain evidence="16 18">I ESC-2004</strain>
    </source>
</reference>
<dbReference type="FunFam" id="2.10.25.10:FF:000012">
    <property type="entry name" value="Delta-like protein"/>
    <property type="match status" value="1"/>
</dbReference>
<accession>R7U8K8</accession>
<evidence type="ECO:0000256" key="12">
    <source>
        <dbReference type="SAM" id="SignalP"/>
    </source>
</evidence>
<dbReference type="HOGENOM" id="CLU_001431_2_0_1"/>
<dbReference type="InterPro" id="IPR001611">
    <property type="entry name" value="Leu-rich_rpt"/>
</dbReference>
<keyword evidence="6 12" id="KW-0732">Signal</keyword>
<dbReference type="SUPFAM" id="SSF52058">
    <property type="entry name" value="L domain-like"/>
    <property type="match status" value="3"/>
</dbReference>
<evidence type="ECO:0000256" key="5">
    <source>
        <dbReference type="ARBA" id="ARBA00022614"/>
    </source>
</evidence>
<dbReference type="Pfam" id="PF13855">
    <property type="entry name" value="LRR_8"/>
    <property type="match status" value="4"/>
</dbReference>
<dbReference type="GO" id="GO:0005509">
    <property type="term" value="F:calcium ion binding"/>
    <property type="evidence" value="ECO:0007669"/>
    <property type="project" value="InterPro"/>
</dbReference>
<keyword evidence="18" id="KW-1185">Reference proteome</keyword>
<dbReference type="PROSITE" id="PS00022">
    <property type="entry name" value="EGF_1"/>
    <property type="match status" value="7"/>
</dbReference>
<dbReference type="FunCoup" id="R7U8K8">
    <property type="interactions" value="189"/>
</dbReference>
<dbReference type="SMART" id="SM00179">
    <property type="entry name" value="EGF_CA"/>
    <property type="match status" value="7"/>
</dbReference>
<comment type="subcellular location">
    <subcellularLocation>
        <location evidence="1">Secreted</location>
    </subcellularLocation>
</comment>
<feature type="disulfide bond" evidence="11">
    <location>
        <begin position="1100"/>
        <end position="1109"/>
    </location>
</feature>
<dbReference type="Pfam" id="PF01462">
    <property type="entry name" value="LRRNT"/>
    <property type="match status" value="4"/>
</dbReference>
<dbReference type="Pfam" id="PF12661">
    <property type="entry name" value="hEGF"/>
    <property type="match status" value="2"/>
</dbReference>
<evidence type="ECO:0000256" key="8">
    <source>
        <dbReference type="ARBA" id="ARBA00022902"/>
    </source>
</evidence>
<feature type="disulfide bond" evidence="11">
    <location>
        <begin position="1346"/>
        <end position="1356"/>
    </location>
</feature>
<dbReference type="Gene3D" id="2.10.25.10">
    <property type="entry name" value="Laminin"/>
    <property type="match status" value="7"/>
</dbReference>
<dbReference type="InterPro" id="IPR013032">
    <property type="entry name" value="EGF-like_CS"/>
</dbReference>
<dbReference type="InterPro" id="IPR013320">
    <property type="entry name" value="ConA-like_dom_sf"/>
</dbReference>
<feature type="domain" description="EGF-like" evidence="15">
    <location>
        <begin position="1035"/>
        <end position="1072"/>
    </location>
</feature>
<feature type="disulfide bond" evidence="11">
    <location>
        <begin position="1062"/>
        <end position="1071"/>
    </location>
</feature>
<dbReference type="Pfam" id="PF00008">
    <property type="entry name" value="EGF"/>
    <property type="match status" value="3"/>
</dbReference>
<protein>
    <submittedName>
        <fullName evidence="16 17">Uncharacterized protein</fullName>
    </submittedName>
</protein>
<feature type="domain" description="EGF-like" evidence="15">
    <location>
        <begin position="1342"/>
        <end position="1378"/>
    </location>
</feature>
<name>R7U8K8_CAPTE</name>
<dbReference type="InterPro" id="IPR001881">
    <property type="entry name" value="EGF-like_Ca-bd_dom"/>
</dbReference>
<evidence type="ECO:0000256" key="1">
    <source>
        <dbReference type="ARBA" id="ARBA00004613"/>
    </source>
</evidence>
<dbReference type="CDD" id="cd00054">
    <property type="entry name" value="EGF_CA"/>
    <property type="match status" value="6"/>
</dbReference>
<evidence type="ECO:0000256" key="7">
    <source>
        <dbReference type="ARBA" id="ARBA00022737"/>
    </source>
</evidence>
<dbReference type="InterPro" id="IPR000483">
    <property type="entry name" value="Cys-rich_flank_reg_C"/>
</dbReference>
<evidence type="ECO:0000256" key="6">
    <source>
        <dbReference type="ARBA" id="ARBA00022729"/>
    </source>
</evidence>
<dbReference type="CDD" id="cd00110">
    <property type="entry name" value="LamG"/>
    <property type="match status" value="1"/>
</dbReference>
<dbReference type="FunFam" id="2.10.25.10:FF:000045">
    <property type="entry name" value="Slit guidance ligand 2"/>
    <property type="match status" value="1"/>
</dbReference>
<feature type="disulfide bond" evidence="11">
    <location>
        <begin position="1023"/>
        <end position="1032"/>
    </location>
</feature>
<dbReference type="PANTHER" id="PTHR24369">
    <property type="entry name" value="ANTIGEN BSP, PUTATIVE-RELATED"/>
    <property type="match status" value="1"/>
</dbReference>
<feature type="domain" description="CTCK" evidence="13">
    <location>
        <begin position="1383"/>
        <end position="1456"/>
    </location>
</feature>
<dbReference type="InterPro" id="IPR000152">
    <property type="entry name" value="EGF-type_Asp/Asn_hydroxyl_site"/>
</dbReference>
<dbReference type="EnsemblMetazoa" id="CapteT179696">
    <property type="protein sequence ID" value="CapteP179696"/>
    <property type="gene ID" value="CapteG179696"/>
</dbReference>
<evidence type="ECO:0000259" key="15">
    <source>
        <dbReference type="PROSITE" id="PS50026"/>
    </source>
</evidence>
<feature type="disulfide bond" evidence="11">
    <location>
        <begin position="1368"/>
        <end position="1377"/>
    </location>
</feature>
<evidence type="ECO:0000256" key="3">
    <source>
        <dbReference type="ARBA" id="ARBA00022525"/>
    </source>
</evidence>
<keyword evidence="9 11" id="KW-1015">Disulfide bond</keyword>
<evidence type="ECO:0000259" key="13">
    <source>
        <dbReference type="PROSITE" id="PS01225"/>
    </source>
</evidence>
<evidence type="ECO:0000256" key="4">
    <source>
        <dbReference type="ARBA" id="ARBA00022536"/>
    </source>
</evidence>
<evidence type="ECO:0000313" key="17">
    <source>
        <dbReference type="EnsemblMetazoa" id="CapteP179696"/>
    </source>
</evidence>
<evidence type="ECO:0000256" key="11">
    <source>
        <dbReference type="PROSITE-ProRule" id="PRU00076"/>
    </source>
</evidence>
<dbReference type="SMART" id="SM00365">
    <property type="entry name" value="LRR_SD22"/>
    <property type="match status" value="7"/>
</dbReference>
<keyword evidence="4 11" id="KW-0245">EGF-like domain</keyword>
<dbReference type="SMART" id="SM00013">
    <property type="entry name" value="LRRNT"/>
    <property type="match status" value="4"/>
</dbReference>
<reference evidence="17" key="3">
    <citation type="submission" date="2015-06" db="UniProtKB">
        <authorList>
            <consortium name="EnsemblMetazoa"/>
        </authorList>
    </citation>
    <scope>IDENTIFICATION</scope>
</reference>
<dbReference type="SMART" id="SM00282">
    <property type="entry name" value="LamG"/>
    <property type="match status" value="1"/>
</dbReference>
<feature type="domain" description="Laminin G" evidence="14">
    <location>
        <begin position="1163"/>
        <end position="1337"/>
    </location>
</feature>
<feature type="signal peptide" evidence="12">
    <location>
        <begin position="1"/>
        <end position="19"/>
    </location>
</feature>
<feature type="disulfide bond" evidence="11">
    <location>
        <begin position="1150"/>
        <end position="1159"/>
    </location>
</feature>
<dbReference type="SUPFAM" id="SSF49899">
    <property type="entry name" value="Concanavalin A-like lectins/glucanases"/>
    <property type="match status" value="1"/>
</dbReference>
<dbReference type="PROSITE" id="PS01225">
    <property type="entry name" value="CTCK_2"/>
    <property type="match status" value="1"/>
</dbReference>
<feature type="domain" description="EGF-like" evidence="15">
    <location>
        <begin position="957"/>
        <end position="995"/>
    </location>
</feature>
<dbReference type="FunFam" id="3.80.10.10:FF:000002">
    <property type="entry name" value="Slit guidance ligand 2"/>
    <property type="match status" value="2"/>
</dbReference>
<feature type="domain" description="EGF-like" evidence="15">
    <location>
        <begin position="920"/>
        <end position="955"/>
    </location>
</feature>
<feature type="disulfide bond" evidence="11">
    <location>
        <begin position="966"/>
        <end position="983"/>
    </location>
</feature>
<dbReference type="EMBL" id="AMQN01008914">
    <property type="status" value="NOT_ANNOTATED_CDS"/>
    <property type="molecule type" value="Genomic_DNA"/>
</dbReference>
<dbReference type="FunFam" id="2.10.25.10:FF:000472">
    <property type="entry name" value="Uncharacterized protein, isoform A"/>
    <property type="match status" value="1"/>
</dbReference>
<dbReference type="EMBL" id="KB304204">
    <property type="protein sequence ID" value="ELU02319.1"/>
    <property type="molecule type" value="Genomic_DNA"/>
</dbReference>
<feature type="domain" description="EGF-like" evidence="15">
    <location>
        <begin position="997"/>
        <end position="1033"/>
    </location>
</feature>
<dbReference type="PANTHER" id="PTHR24369:SF196">
    <property type="entry name" value="RETICULON 4 RECEPTOR LIKE 1"/>
    <property type="match status" value="1"/>
</dbReference>
<dbReference type="FunFam" id="2.10.25.10:FF:000063">
    <property type="entry name" value="Slit guidance ligand 2"/>
    <property type="match status" value="1"/>
</dbReference>
<dbReference type="PROSITE" id="PS01186">
    <property type="entry name" value="EGF_2"/>
    <property type="match status" value="7"/>
</dbReference>
<keyword evidence="7" id="KW-0677">Repeat</keyword>
<dbReference type="SMART" id="SM00181">
    <property type="entry name" value="EGF"/>
    <property type="match status" value="7"/>
</dbReference>
<organism evidence="16">
    <name type="scientific">Capitella teleta</name>
    <name type="common">Polychaete worm</name>
    <dbReference type="NCBI Taxonomy" id="283909"/>
    <lineage>
        <taxon>Eukaryota</taxon>
        <taxon>Metazoa</taxon>
        <taxon>Spiralia</taxon>
        <taxon>Lophotrochozoa</taxon>
        <taxon>Annelida</taxon>
        <taxon>Polychaeta</taxon>
        <taxon>Sedentaria</taxon>
        <taxon>Scolecida</taxon>
        <taxon>Capitellidae</taxon>
        <taxon>Capitella</taxon>
    </lineage>
</organism>
<dbReference type="Gene3D" id="3.80.10.10">
    <property type="entry name" value="Ribonuclease Inhibitor"/>
    <property type="match status" value="5"/>
</dbReference>
<dbReference type="Pfam" id="PF00560">
    <property type="entry name" value="LRR_1"/>
    <property type="match status" value="1"/>
</dbReference>
<dbReference type="InterPro" id="IPR050541">
    <property type="entry name" value="LRR_TM_domain-containing"/>
</dbReference>
<dbReference type="FunFam" id="3.80.10.10:FF:000004">
    <property type="entry name" value="Slit guidance ligand 2"/>
    <property type="match status" value="1"/>
</dbReference>
<dbReference type="InterPro" id="IPR003591">
    <property type="entry name" value="Leu-rich_rpt_typical-subtyp"/>
</dbReference>
<keyword evidence="2" id="KW-0217">Developmental protein</keyword>
<dbReference type="SMART" id="SM00368">
    <property type="entry name" value="LRR_RI"/>
    <property type="match status" value="5"/>
</dbReference>
<evidence type="ECO:0000256" key="2">
    <source>
        <dbReference type="ARBA" id="ARBA00022473"/>
    </source>
</evidence>